<dbReference type="EMBL" id="VWSE01000003">
    <property type="protein sequence ID" value="KAB0290571.1"/>
    <property type="molecule type" value="Genomic_DNA"/>
</dbReference>
<evidence type="ECO:0000313" key="8">
    <source>
        <dbReference type="EMBL" id="KDN29442.1"/>
    </source>
</evidence>
<dbReference type="EMBL" id="VXDD01000001">
    <property type="protein sequence ID" value="KAB0302789.1"/>
    <property type="molecule type" value="Genomic_DNA"/>
</dbReference>
<sequence length="246" mass="28777">MITHKFEHPLNEKTRIYLRVESLLRQLHLSSTFSDAQQYQLFFRSIFDLIEIFEQIQLKSELAKDIEKQRVTYKSWLNVEGVDQEMLTSLLEDIGSIYRELMLAERFGQSLKEDRFLSAIRQRFNLPGGSCCFDLPALHYWLHLPLDKRMNDAKAWMDSLQPLYDALTLWLKLTRETGHFQPQIARAGFFQSDAEEANILRLSIPMQYGAYPMISGHKNRFAVKFMCFESGQACTQDIEFELAVCS</sequence>
<dbReference type="GO" id="GO:0043093">
    <property type="term" value="P:FtsZ-dependent cytokinesis"/>
    <property type="evidence" value="ECO:0007669"/>
    <property type="project" value="UniProtKB-UniRule"/>
</dbReference>
<reference evidence="6 11" key="3">
    <citation type="submission" date="2019-09" db="EMBL/GenBank/DDBJ databases">
        <title>Whole genome sequence of Vibrio fortis.</title>
        <authorList>
            <person name="Das S.K."/>
        </authorList>
    </citation>
    <scope>NUCLEOTIDE SEQUENCE [LARGE SCALE GENOMIC DNA]</scope>
    <source>
        <strain evidence="6 11">AN60</strain>
    </source>
</reference>
<accession>A0A066UU45</accession>
<comment type="subunit">
    <text evidence="5">Interacts with FtsZ.</text>
</comment>
<evidence type="ECO:0000256" key="4">
    <source>
        <dbReference type="ARBA" id="ARBA00023306"/>
    </source>
</evidence>
<protein>
    <recommendedName>
        <fullName evidence="5">Cell division protein ZapD</fullName>
    </recommendedName>
    <alternativeName>
        <fullName evidence="5">Z ring-associated protein D</fullName>
    </alternativeName>
</protein>
<evidence type="ECO:0000313" key="11">
    <source>
        <dbReference type="Proteomes" id="UP000326789"/>
    </source>
</evidence>
<reference evidence="7 10" key="2">
    <citation type="submission" date="2019-09" db="EMBL/GenBank/DDBJ databases">
        <title>Vibrio Fortis S7-72.</title>
        <authorList>
            <person name="Das S.K."/>
        </authorList>
    </citation>
    <scope>NUCLEOTIDE SEQUENCE [LARGE SCALE GENOMIC DNA]</scope>
    <source>
        <strain evidence="7 10">S7-72</strain>
    </source>
</reference>
<dbReference type="STRING" id="212667.VFDL14_18505"/>
<dbReference type="HAMAP" id="MF_01092">
    <property type="entry name" value="ZapD"/>
    <property type="match status" value="1"/>
</dbReference>
<comment type="similarity">
    <text evidence="5">Belongs to the ZapD family.</text>
</comment>
<dbReference type="NCBIfam" id="NF003655">
    <property type="entry name" value="PRK05287.1-3"/>
    <property type="match status" value="1"/>
</dbReference>
<evidence type="ECO:0000256" key="1">
    <source>
        <dbReference type="ARBA" id="ARBA00022490"/>
    </source>
</evidence>
<name>A0A066UU45_9VIBR</name>
<dbReference type="AlphaFoldDB" id="A0A066UU45"/>
<dbReference type="InterPro" id="IPR036268">
    <property type="entry name" value="ZapD_sf"/>
</dbReference>
<evidence type="ECO:0000256" key="2">
    <source>
        <dbReference type="ARBA" id="ARBA00022618"/>
    </source>
</evidence>
<dbReference type="EMBL" id="JFFR01000008">
    <property type="protein sequence ID" value="KDN29442.1"/>
    <property type="molecule type" value="Genomic_DNA"/>
</dbReference>
<evidence type="ECO:0000313" key="6">
    <source>
        <dbReference type="EMBL" id="KAB0290571.1"/>
    </source>
</evidence>
<dbReference type="SUPFAM" id="SSF160950">
    <property type="entry name" value="YacF-like"/>
    <property type="match status" value="1"/>
</dbReference>
<dbReference type="GO" id="GO:0005737">
    <property type="term" value="C:cytoplasm"/>
    <property type="evidence" value="ECO:0007669"/>
    <property type="project" value="UniProtKB-SubCell"/>
</dbReference>
<reference evidence="8 9" key="1">
    <citation type="submission" date="2014-02" db="EMBL/GenBank/DDBJ databases">
        <title>Vibrio fortis Dalian14 Genome Sequencing.</title>
        <authorList>
            <person name="Wang Y."/>
            <person name="Song L."/>
            <person name="Liu G."/>
            <person name="Ding J."/>
        </authorList>
    </citation>
    <scope>NUCLEOTIDE SEQUENCE [LARGE SCALE GENOMIC DNA]</scope>
    <source>
        <strain evidence="8 9">Dalian14</strain>
    </source>
</reference>
<comment type="function">
    <text evidence="5">Cell division factor that enhances FtsZ-ring assembly. Directly interacts with FtsZ and promotes bundling of FtsZ protofilaments, with a reduction in FtsZ GTPase activity.</text>
</comment>
<dbReference type="InterPro" id="IPR027462">
    <property type="entry name" value="ZapD_C"/>
</dbReference>
<gene>
    <name evidence="5 6" type="primary">zapD</name>
    <name evidence="6" type="ORF">F2P58_06600</name>
    <name evidence="7" type="ORF">F2Z80_01955</name>
    <name evidence="8" type="ORF">VFDL14_18505</name>
</gene>
<dbReference type="Proteomes" id="UP000326789">
    <property type="component" value="Unassembled WGS sequence"/>
</dbReference>
<dbReference type="PANTHER" id="PTHR39455">
    <property type="entry name" value="CELL DIVISION PROTEIN ZAPD"/>
    <property type="match status" value="1"/>
</dbReference>
<evidence type="ECO:0000313" key="7">
    <source>
        <dbReference type="EMBL" id="KAB0302789.1"/>
    </source>
</evidence>
<dbReference type="Gene3D" id="1.10.3900.10">
    <property type="entry name" value="YacF-like"/>
    <property type="match status" value="1"/>
</dbReference>
<keyword evidence="4 5" id="KW-0131">Cell cycle</keyword>
<dbReference type="GO" id="GO:0000917">
    <property type="term" value="P:division septum assembly"/>
    <property type="evidence" value="ECO:0007669"/>
    <property type="project" value="UniProtKB-KW"/>
</dbReference>
<comment type="subcellular location">
    <subcellularLocation>
        <location evidence="5">Cytoplasm</location>
    </subcellularLocation>
    <text evidence="5">Localizes to mid-cell in an FtsZ-dependent manner.</text>
</comment>
<dbReference type="PANTHER" id="PTHR39455:SF1">
    <property type="entry name" value="CELL DIVISION PROTEIN ZAPD"/>
    <property type="match status" value="1"/>
</dbReference>
<dbReference type="OrthoDB" id="5294622at2"/>
<keyword evidence="9" id="KW-1185">Reference proteome</keyword>
<evidence type="ECO:0000256" key="3">
    <source>
        <dbReference type="ARBA" id="ARBA00023210"/>
    </source>
</evidence>
<evidence type="ECO:0000313" key="9">
    <source>
        <dbReference type="Proteomes" id="UP000027219"/>
    </source>
</evidence>
<evidence type="ECO:0000313" key="10">
    <source>
        <dbReference type="Proteomes" id="UP000326687"/>
    </source>
</evidence>
<dbReference type="Gene3D" id="2.60.440.10">
    <property type="entry name" value="YacF-like domains"/>
    <property type="match status" value="1"/>
</dbReference>
<dbReference type="InterPro" id="IPR009777">
    <property type="entry name" value="ZapD"/>
</dbReference>
<proteinExistence type="inferred from homology"/>
<dbReference type="GO" id="GO:0032153">
    <property type="term" value="C:cell division site"/>
    <property type="evidence" value="ECO:0007669"/>
    <property type="project" value="TreeGrafter"/>
</dbReference>
<dbReference type="Proteomes" id="UP000326687">
    <property type="component" value="Unassembled WGS sequence"/>
</dbReference>
<dbReference type="RefSeq" id="WP_032550155.1">
    <property type="nucleotide sequence ID" value="NZ_BTGL01000021.1"/>
</dbReference>
<dbReference type="Proteomes" id="UP000027219">
    <property type="component" value="Unassembled WGS sequence"/>
</dbReference>
<keyword evidence="3 5" id="KW-0717">Septation</keyword>
<keyword evidence="2 5" id="KW-0132">Cell division</keyword>
<keyword evidence="1 5" id="KW-0963">Cytoplasm</keyword>
<evidence type="ECO:0000256" key="5">
    <source>
        <dbReference type="HAMAP-Rule" id="MF_01092"/>
    </source>
</evidence>
<dbReference type="Pfam" id="PF07072">
    <property type="entry name" value="ZapD"/>
    <property type="match status" value="1"/>
</dbReference>
<organism evidence="8 9">
    <name type="scientific">Vibrio fortis</name>
    <dbReference type="NCBI Taxonomy" id="212667"/>
    <lineage>
        <taxon>Bacteria</taxon>
        <taxon>Pseudomonadati</taxon>
        <taxon>Pseudomonadota</taxon>
        <taxon>Gammaproteobacteria</taxon>
        <taxon>Vibrionales</taxon>
        <taxon>Vibrionaceae</taxon>
        <taxon>Vibrio</taxon>
    </lineage>
</organism>
<comment type="caution">
    <text evidence="8">The sequence shown here is derived from an EMBL/GenBank/DDBJ whole genome shotgun (WGS) entry which is preliminary data.</text>
</comment>